<dbReference type="CDD" id="cd03360">
    <property type="entry name" value="LbH_AT_putative"/>
    <property type="match status" value="1"/>
</dbReference>
<dbReference type="PANTHER" id="PTHR43300">
    <property type="entry name" value="ACETYLTRANSFERASE"/>
    <property type="match status" value="1"/>
</dbReference>
<organism evidence="2 3">
    <name type="scientific">Tersicoccus solisilvae</name>
    <dbReference type="NCBI Taxonomy" id="1882339"/>
    <lineage>
        <taxon>Bacteria</taxon>
        <taxon>Bacillati</taxon>
        <taxon>Actinomycetota</taxon>
        <taxon>Actinomycetes</taxon>
        <taxon>Micrococcales</taxon>
        <taxon>Micrococcaceae</taxon>
        <taxon>Tersicoccus</taxon>
    </lineage>
</organism>
<dbReference type="InterPro" id="IPR050179">
    <property type="entry name" value="Trans_hexapeptide_repeat"/>
</dbReference>
<evidence type="ECO:0000313" key="3">
    <source>
        <dbReference type="Proteomes" id="UP000597761"/>
    </source>
</evidence>
<protein>
    <submittedName>
        <fullName evidence="2">Hexapeptide transferase</fullName>
    </submittedName>
</protein>
<dbReference type="InterPro" id="IPR041561">
    <property type="entry name" value="PglD_N"/>
</dbReference>
<keyword evidence="2" id="KW-0808">Transferase</keyword>
<gene>
    <name evidence="2" type="primary">perB</name>
    <name evidence="2" type="ORF">GCM10011512_12790</name>
</gene>
<dbReference type="InterPro" id="IPR011004">
    <property type="entry name" value="Trimer_LpxA-like_sf"/>
</dbReference>
<sequence>MHDWLIIGASGHARSVAAVIRGTGGTVAAVSDRDPGDPAVLGAPDARVFTDDAPALDHAREHGLAITVAIGENAVRERVAQVILATEPLRALAHPLVAATATVDALADLGPLVQVLEHAHVGPGAVVGAGTIVNTAAVIEHDARVGDWSHVAPGAVLLGAAAIGEKVFLGSGARVLPGRMIGPGAVLGAGTVAVADLEGMATYGGVPARPLHARKVPLLD</sequence>
<evidence type="ECO:0000313" key="2">
    <source>
        <dbReference type="EMBL" id="GGC87292.1"/>
    </source>
</evidence>
<comment type="caution">
    <text evidence="2">The sequence shown here is derived from an EMBL/GenBank/DDBJ whole genome shotgun (WGS) entry which is preliminary data.</text>
</comment>
<dbReference type="Gene3D" id="2.160.10.10">
    <property type="entry name" value="Hexapeptide repeat proteins"/>
    <property type="match status" value="1"/>
</dbReference>
<accession>A0ABQ1NYC2</accession>
<evidence type="ECO:0000259" key="1">
    <source>
        <dbReference type="Pfam" id="PF17836"/>
    </source>
</evidence>
<dbReference type="GO" id="GO:0016740">
    <property type="term" value="F:transferase activity"/>
    <property type="evidence" value="ECO:0007669"/>
    <property type="project" value="UniProtKB-KW"/>
</dbReference>
<feature type="domain" description="PglD N-terminal" evidence="1">
    <location>
        <begin position="5"/>
        <end position="81"/>
    </location>
</feature>
<dbReference type="InterPro" id="IPR020019">
    <property type="entry name" value="AcTrfase_PglD-like"/>
</dbReference>
<dbReference type="Pfam" id="PF17836">
    <property type="entry name" value="PglD_N"/>
    <property type="match status" value="1"/>
</dbReference>
<dbReference type="SUPFAM" id="SSF51161">
    <property type="entry name" value="Trimeric LpxA-like enzymes"/>
    <property type="match status" value="1"/>
</dbReference>
<name>A0ABQ1NYC2_9MICC</name>
<dbReference type="RefSeq" id="WP_188667501.1">
    <property type="nucleotide sequence ID" value="NZ_BMJI01000005.1"/>
</dbReference>
<dbReference type="EMBL" id="BMJI01000005">
    <property type="protein sequence ID" value="GGC87292.1"/>
    <property type="molecule type" value="Genomic_DNA"/>
</dbReference>
<dbReference type="Gene3D" id="3.40.50.20">
    <property type="match status" value="1"/>
</dbReference>
<keyword evidence="3" id="KW-1185">Reference proteome</keyword>
<dbReference type="Proteomes" id="UP000597761">
    <property type="component" value="Unassembled WGS sequence"/>
</dbReference>
<proteinExistence type="predicted"/>
<reference evidence="3" key="1">
    <citation type="journal article" date="2019" name="Int. J. Syst. Evol. Microbiol.">
        <title>The Global Catalogue of Microorganisms (GCM) 10K type strain sequencing project: providing services to taxonomists for standard genome sequencing and annotation.</title>
        <authorList>
            <consortium name="The Broad Institute Genomics Platform"/>
            <consortium name="The Broad Institute Genome Sequencing Center for Infectious Disease"/>
            <person name="Wu L."/>
            <person name="Ma J."/>
        </authorList>
    </citation>
    <scope>NUCLEOTIDE SEQUENCE [LARGE SCALE GENOMIC DNA]</scope>
    <source>
        <strain evidence="3">CGMCC 1.15480</strain>
    </source>
</reference>
<dbReference type="PANTHER" id="PTHR43300:SF7">
    <property type="entry name" value="UDP-N-ACETYLBACILLOSAMINE N-ACETYLTRANSFERASE"/>
    <property type="match status" value="1"/>
</dbReference>